<accession>A0A367WCL5</accession>
<keyword evidence="4 6" id="KW-1133">Transmembrane helix</keyword>
<evidence type="ECO:0000313" key="7">
    <source>
        <dbReference type="EMBL" id="RCK39117.1"/>
    </source>
</evidence>
<dbReference type="RefSeq" id="WP_181846312.1">
    <property type="nucleotide sequence ID" value="NZ_JPWF01000002.1"/>
</dbReference>
<dbReference type="InterPro" id="IPR002797">
    <property type="entry name" value="Polysacc_synth"/>
</dbReference>
<feature type="transmembrane region" description="Helical" evidence="6">
    <location>
        <begin position="21"/>
        <end position="47"/>
    </location>
</feature>
<dbReference type="Proteomes" id="UP000253226">
    <property type="component" value="Unassembled WGS sequence"/>
</dbReference>
<sequence length="493" mass="53008">MIHKASRKTLGFLKSDLGVRFVAEGFVRSNAFILTPLLSWSLGAAVFGSYLQIMSLSFAFVPLVSAGLGFTLIRKLAGHSDSSDAPRLLVAAITIVSILCLILVVILALAIEEIATYLSLVSIQNADWLIFAIPVLAWLFAIEALIGEYLRAMIKARKSLYAQIAGFAIQMLLIAVILTFGRLSLETALFAIAAAKFSVILCLLTPELIRLSRFDHSRNRSNLLQVSISGLPFMLAGLAEWAGNLGDRLIVGRFLGAEAVAQYGASIMILSILSALGAPIWWLLFPKISGHVRRGEIDDCCHVAKCHTMLFAELALPALALAILIVNPAVSILLNSQVGNLTPVIIVAGFAILTSQMTTGWEYYLVSISSGKRLMSAAISCSLLGFITAWQLAPIWGLTGIACGILLGKLCLAAFFGITANRNGFDGWAWPFAKIAALSCTNSLSLIATYWLVQGLTQSLPPIYEIAITLLIYTIIYGAGRLLLKPALPLPSV</sequence>
<evidence type="ECO:0000256" key="5">
    <source>
        <dbReference type="ARBA" id="ARBA00023136"/>
    </source>
</evidence>
<keyword evidence="3 6" id="KW-0812">Transmembrane</keyword>
<comment type="caution">
    <text evidence="7">The sequence shown here is derived from an EMBL/GenBank/DDBJ whole genome shotgun (WGS) entry which is preliminary data.</text>
</comment>
<dbReference type="Pfam" id="PF01943">
    <property type="entry name" value="Polysacc_synt"/>
    <property type="match status" value="1"/>
</dbReference>
<feature type="transmembrane region" description="Helical" evidence="6">
    <location>
        <begin position="159"/>
        <end position="181"/>
    </location>
</feature>
<dbReference type="PANTHER" id="PTHR30250:SF11">
    <property type="entry name" value="O-ANTIGEN TRANSPORTER-RELATED"/>
    <property type="match status" value="1"/>
</dbReference>
<feature type="transmembrane region" description="Helical" evidence="6">
    <location>
        <begin position="432"/>
        <end position="451"/>
    </location>
</feature>
<gene>
    <name evidence="7" type="ORF">TH19_04885</name>
</gene>
<feature type="transmembrane region" description="Helical" evidence="6">
    <location>
        <begin position="306"/>
        <end position="326"/>
    </location>
</feature>
<evidence type="ECO:0000313" key="8">
    <source>
        <dbReference type="Proteomes" id="UP000253226"/>
    </source>
</evidence>
<feature type="transmembrane region" description="Helical" evidence="6">
    <location>
        <begin position="463"/>
        <end position="484"/>
    </location>
</feature>
<dbReference type="EMBL" id="JPWF01000002">
    <property type="protein sequence ID" value="RCK39117.1"/>
    <property type="molecule type" value="Genomic_DNA"/>
</dbReference>
<dbReference type="InterPro" id="IPR050833">
    <property type="entry name" value="Poly_Biosynth_Transport"/>
</dbReference>
<feature type="transmembrane region" description="Helical" evidence="6">
    <location>
        <begin position="399"/>
        <end position="420"/>
    </location>
</feature>
<feature type="transmembrane region" description="Helical" evidence="6">
    <location>
        <begin position="128"/>
        <end position="147"/>
    </location>
</feature>
<evidence type="ECO:0000256" key="3">
    <source>
        <dbReference type="ARBA" id="ARBA00022692"/>
    </source>
</evidence>
<feature type="transmembrane region" description="Helical" evidence="6">
    <location>
        <begin position="187"/>
        <end position="211"/>
    </location>
</feature>
<dbReference type="PANTHER" id="PTHR30250">
    <property type="entry name" value="PST FAMILY PREDICTED COLANIC ACID TRANSPORTER"/>
    <property type="match status" value="1"/>
</dbReference>
<evidence type="ECO:0000256" key="4">
    <source>
        <dbReference type="ARBA" id="ARBA00022989"/>
    </source>
</evidence>
<dbReference type="AlphaFoldDB" id="A0A367WCL5"/>
<feature type="transmembrane region" description="Helical" evidence="6">
    <location>
        <begin position="374"/>
        <end position="393"/>
    </location>
</feature>
<organism evidence="7 8">
    <name type="scientific">Thalassospira profundimaris</name>
    <dbReference type="NCBI Taxonomy" id="502049"/>
    <lineage>
        <taxon>Bacteria</taxon>
        <taxon>Pseudomonadati</taxon>
        <taxon>Pseudomonadota</taxon>
        <taxon>Alphaproteobacteria</taxon>
        <taxon>Rhodospirillales</taxon>
        <taxon>Thalassospiraceae</taxon>
        <taxon>Thalassospira</taxon>
    </lineage>
</organism>
<feature type="transmembrane region" description="Helical" evidence="6">
    <location>
        <begin position="85"/>
        <end position="108"/>
    </location>
</feature>
<keyword evidence="2" id="KW-1003">Cell membrane</keyword>
<protein>
    <recommendedName>
        <fullName evidence="9">Polysaccharide biosynthesis protein</fullName>
    </recommendedName>
</protein>
<name>A0A367WCL5_9PROT</name>
<proteinExistence type="predicted"/>
<evidence type="ECO:0000256" key="6">
    <source>
        <dbReference type="SAM" id="Phobius"/>
    </source>
</evidence>
<evidence type="ECO:0000256" key="2">
    <source>
        <dbReference type="ARBA" id="ARBA00022475"/>
    </source>
</evidence>
<keyword evidence="5 6" id="KW-0472">Membrane</keyword>
<dbReference type="GO" id="GO:0005886">
    <property type="term" value="C:plasma membrane"/>
    <property type="evidence" value="ECO:0007669"/>
    <property type="project" value="UniProtKB-SubCell"/>
</dbReference>
<evidence type="ECO:0008006" key="9">
    <source>
        <dbReference type="Google" id="ProtNLM"/>
    </source>
</evidence>
<feature type="transmembrane region" description="Helical" evidence="6">
    <location>
        <begin position="223"/>
        <end position="243"/>
    </location>
</feature>
<feature type="transmembrane region" description="Helical" evidence="6">
    <location>
        <begin position="53"/>
        <end position="73"/>
    </location>
</feature>
<evidence type="ECO:0000256" key="1">
    <source>
        <dbReference type="ARBA" id="ARBA00004651"/>
    </source>
</evidence>
<feature type="transmembrane region" description="Helical" evidence="6">
    <location>
        <begin position="263"/>
        <end position="285"/>
    </location>
</feature>
<reference evidence="7 8" key="1">
    <citation type="submission" date="2014-07" db="EMBL/GenBank/DDBJ databases">
        <title>Draft genome sequence of Thalassospira profundimaris 35.</title>
        <authorList>
            <person name="Lai Q."/>
            <person name="Shao Z."/>
        </authorList>
    </citation>
    <scope>NUCLEOTIDE SEQUENCE [LARGE SCALE GENOMIC DNA]</scope>
    <source>
        <strain evidence="7 8">35</strain>
    </source>
</reference>
<comment type="subcellular location">
    <subcellularLocation>
        <location evidence="1">Cell membrane</location>
        <topology evidence="1">Multi-pass membrane protein</topology>
    </subcellularLocation>
</comment>